<sequence length="57" mass="6605">MWLRQWQDQSSRRASYGDVFAFSNLPSIITMQTTSPVPTKTTYQSKLKGKFDHLPNI</sequence>
<proteinExistence type="predicted"/>
<accession>A0A0L8H4A1</accession>
<dbReference type="EMBL" id="KQ419417">
    <property type="protein sequence ID" value="KOF83600.1"/>
    <property type="molecule type" value="Genomic_DNA"/>
</dbReference>
<gene>
    <name evidence="1" type="ORF">OCBIM_22023493mg</name>
</gene>
<organism evidence="1">
    <name type="scientific">Octopus bimaculoides</name>
    <name type="common">California two-spotted octopus</name>
    <dbReference type="NCBI Taxonomy" id="37653"/>
    <lineage>
        <taxon>Eukaryota</taxon>
        <taxon>Metazoa</taxon>
        <taxon>Spiralia</taxon>
        <taxon>Lophotrochozoa</taxon>
        <taxon>Mollusca</taxon>
        <taxon>Cephalopoda</taxon>
        <taxon>Coleoidea</taxon>
        <taxon>Octopodiformes</taxon>
        <taxon>Octopoda</taxon>
        <taxon>Incirrata</taxon>
        <taxon>Octopodidae</taxon>
        <taxon>Octopus</taxon>
    </lineage>
</organism>
<evidence type="ECO:0000313" key="1">
    <source>
        <dbReference type="EMBL" id="KOF83600.1"/>
    </source>
</evidence>
<dbReference type="AlphaFoldDB" id="A0A0L8H4A1"/>
<reference evidence="1" key="1">
    <citation type="submission" date="2015-07" db="EMBL/GenBank/DDBJ databases">
        <title>MeaNS - Measles Nucleotide Surveillance Program.</title>
        <authorList>
            <person name="Tran T."/>
            <person name="Druce J."/>
        </authorList>
    </citation>
    <scope>NUCLEOTIDE SEQUENCE</scope>
    <source>
        <strain evidence="1">UCB-OBI-ISO-001</strain>
        <tissue evidence="1">Gonad</tissue>
    </source>
</reference>
<name>A0A0L8H4A1_OCTBM</name>
<protein>
    <submittedName>
        <fullName evidence="1">Uncharacterized protein</fullName>
    </submittedName>
</protein>